<dbReference type="Pfam" id="PF06148">
    <property type="entry name" value="COG2_N"/>
    <property type="match status" value="1"/>
</dbReference>
<evidence type="ECO:0000256" key="9">
    <source>
        <dbReference type="SAM" id="Coils"/>
    </source>
</evidence>
<dbReference type="PANTHER" id="PTHR12961">
    <property type="entry name" value="CONSERVED OLIGOMERIC GOLGI COMPLEX COMPONENT 2"/>
    <property type="match status" value="1"/>
</dbReference>
<evidence type="ECO:0000256" key="6">
    <source>
        <dbReference type="ARBA" id="ARBA00023034"/>
    </source>
</evidence>
<comment type="subcellular location">
    <subcellularLocation>
        <location evidence="1">Golgi apparatus membrane</location>
        <topology evidence="1">Peripheral membrane protein</topology>
    </subcellularLocation>
</comment>
<dbReference type="InterPro" id="IPR024603">
    <property type="entry name" value="COG_complex_COG2_C"/>
</dbReference>
<dbReference type="InterPro" id="IPR009316">
    <property type="entry name" value="COG2"/>
</dbReference>
<evidence type="ECO:0000259" key="11">
    <source>
        <dbReference type="Pfam" id="PF06148"/>
    </source>
</evidence>
<reference evidence="13" key="1">
    <citation type="submission" date="2021-05" db="EMBL/GenBank/DDBJ databases">
        <title>The genome of the haptophyte Pavlova lutheri (Diacronema luteri, Pavlovales) - a model for lipid biosynthesis in eukaryotic algae.</title>
        <authorList>
            <person name="Hulatt C.J."/>
            <person name="Posewitz M.C."/>
        </authorList>
    </citation>
    <scope>NUCLEOTIDE SEQUENCE</scope>
    <source>
        <strain evidence="13">NIVA-4/92</strain>
    </source>
</reference>
<evidence type="ECO:0000256" key="10">
    <source>
        <dbReference type="SAM" id="MobiDB-lite"/>
    </source>
</evidence>
<evidence type="ECO:0000256" key="5">
    <source>
        <dbReference type="ARBA" id="ARBA00022927"/>
    </source>
</evidence>
<evidence type="ECO:0000256" key="8">
    <source>
        <dbReference type="ARBA" id="ARBA00031344"/>
    </source>
</evidence>
<name>A0A8J6CJY3_DIALT</name>
<accession>A0A8J6CJY3</accession>
<keyword evidence="9" id="KW-0175">Coiled coil</keyword>
<evidence type="ECO:0000313" key="13">
    <source>
        <dbReference type="EMBL" id="KAG8470468.1"/>
    </source>
</evidence>
<evidence type="ECO:0000256" key="3">
    <source>
        <dbReference type="ARBA" id="ARBA00020977"/>
    </source>
</evidence>
<evidence type="ECO:0000256" key="7">
    <source>
        <dbReference type="ARBA" id="ARBA00023136"/>
    </source>
</evidence>
<dbReference type="GO" id="GO:0000139">
    <property type="term" value="C:Golgi membrane"/>
    <property type="evidence" value="ECO:0007669"/>
    <property type="project" value="UniProtKB-SubCell"/>
</dbReference>
<dbReference type="PANTHER" id="PTHR12961:SF0">
    <property type="entry name" value="CONSERVED OLIGOMERIC GOLGI COMPLEX SUBUNIT 2"/>
    <property type="match status" value="1"/>
</dbReference>
<evidence type="ECO:0000256" key="1">
    <source>
        <dbReference type="ARBA" id="ARBA00004395"/>
    </source>
</evidence>
<feature type="domain" description="Conserved oligomeric Golgi complex subunit 2 N-terminal" evidence="11">
    <location>
        <begin position="5"/>
        <end position="74"/>
    </location>
</feature>
<dbReference type="AlphaFoldDB" id="A0A8J6CJY3"/>
<dbReference type="OrthoDB" id="332281at2759"/>
<evidence type="ECO:0000256" key="2">
    <source>
        <dbReference type="ARBA" id="ARBA00007603"/>
    </source>
</evidence>
<protein>
    <recommendedName>
        <fullName evidence="3">Conserved oligomeric Golgi complex subunit 2</fullName>
    </recommendedName>
    <alternativeName>
        <fullName evidence="8">Component of oligomeric Golgi complex 2</fullName>
    </alternativeName>
</protein>
<dbReference type="GO" id="GO:0006891">
    <property type="term" value="P:intra-Golgi vesicle-mediated transport"/>
    <property type="evidence" value="ECO:0007669"/>
    <property type="project" value="TreeGrafter"/>
</dbReference>
<dbReference type="Proteomes" id="UP000751190">
    <property type="component" value="Unassembled WGS sequence"/>
</dbReference>
<keyword evidence="5" id="KW-0653">Protein transport</keyword>
<proteinExistence type="inferred from homology"/>
<evidence type="ECO:0000313" key="14">
    <source>
        <dbReference type="Proteomes" id="UP000751190"/>
    </source>
</evidence>
<evidence type="ECO:0000256" key="4">
    <source>
        <dbReference type="ARBA" id="ARBA00022448"/>
    </source>
</evidence>
<organism evidence="13 14">
    <name type="scientific">Diacronema lutheri</name>
    <name type="common">Unicellular marine alga</name>
    <name type="synonym">Monochrysis lutheri</name>
    <dbReference type="NCBI Taxonomy" id="2081491"/>
    <lineage>
        <taxon>Eukaryota</taxon>
        <taxon>Haptista</taxon>
        <taxon>Haptophyta</taxon>
        <taxon>Pavlovophyceae</taxon>
        <taxon>Pavlovales</taxon>
        <taxon>Pavlovaceae</taxon>
        <taxon>Diacronema</taxon>
    </lineage>
</organism>
<evidence type="ECO:0000259" key="12">
    <source>
        <dbReference type="Pfam" id="PF12022"/>
    </source>
</evidence>
<dbReference type="GO" id="GO:0015031">
    <property type="term" value="P:protein transport"/>
    <property type="evidence" value="ECO:0007669"/>
    <property type="project" value="UniProtKB-KW"/>
</dbReference>
<comment type="caution">
    <text evidence="13">The sequence shown here is derived from an EMBL/GenBank/DDBJ whole genome shotgun (WGS) entry which is preliminary data.</text>
</comment>
<sequence length="728" mass="76572">MPISRAEFTLPGEFEPAAFVRKQRGRTDLEHLGGELAAVLDSLKAELVEVIHRDYDAFIRLSDELSGTDRTVGALRAHLAEREAELKELRGAVSSKVRALEELAKEQAALRARRRALLLQLELASGLARCEGTLARDTADVANARESAEQADAPRMAAARELERVAEQLHRLSIVAELVGHAEVGADVLDRIATARRAAGERALSASVSAAGGSHGPALAHCLRAVEALDVGAELVVHVRERLVRPRAAQLVRDMAGLPTVPSVLRALAALVTDELGVLTPAVAVRGAGGGGGALARALAPFRLVANAVWPELIAQLIAGRPGLFAPGVPAAFHTHYTTAVQFGAQLEALCADEAELAELRAHAASTDFARRWNLSLYFQLRLNETVEQVEHELARGGERAPPPGDTTPSLQLRASAAIARALLVCTSPDVVLRPLAHRFLRLVLQLLARFSSWAQAALAAPDARAPAAADARAAGAAGDTASAGDAARPPPPADVVALGAALLADSAALGTWVRADFESRLLDALGLRAPDAEPHAAGARECLAEGVAQLERTLAAAHTAVCTELELQCVTRLSAVRTIAAAYRFQAKGLPTHPSAFMPDALEPVVSFAREQGSSAPSALKQAVLEDALAAVAARYAQLVAELVQTTHRTESSIKRLQPRRQPGAGAEGGDGAGGPSDSAKIFAQLRIDAGCFREQVTLLLVESSWPSPLSDALHRLDLATVVDSAQ</sequence>
<dbReference type="OMA" id="TFIDKCM"/>
<feature type="coiled-coil region" evidence="9">
    <location>
        <begin position="86"/>
        <end position="120"/>
    </location>
</feature>
<keyword evidence="4" id="KW-0813">Transport</keyword>
<keyword evidence="14" id="KW-1185">Reference proteome</keyword>
<dbReference type="EMBL" id="JAGTXO010000001">
    <property type="protein sequence ID" value="KAG8470468.1"/>
    <property type="molecule type" value="Genomic_DNA"/>
</dbReference>
<dbReference type="InterPro" id="IPR024602">
    <property type="entry name" value="COG_su2_N"/>
</dbReference>
<dbReference type="GO" id="GO:0007030">
    <property type="term" value="P:Golgi organization"/>
    <property type="evidence" value="ECO:0007669"/>
    <property type="project" value="InterPro"/>
</dbReference>
<gene>
    <name evidence="13" type="ORF">KFE25_008889</name>
</gene>
<feature type="domain" description="COG complex component COG2 C-terminal" evidence="12">
    <location>
        <begin position="371"/>
        <end position="691"/>
    </location>
</feature>
<dbReference type="Pfam" id="PF12022">
    <property type="entry name" value="COG2_C"/>
    <property type="match status" value="1"/>
</dbReference>
<feature type="region of interest" description="Disordered" evidence="10">
    <location>
        <begin position="651"/>
        <end position="677"/>
    </location>
</feature>
<keyword evidence="6" id="KW-0333">Golgi apparatus</keyword>
<feature type="compositionally biased region" description="Gly residues" evidence="10">
    <location>
        <begin position="667"/>
        <end position="676"/>
    </location>
</feature>
<dbReference type="GO" id="GO:0017119">
    <property type="term" value="C:Golgi transport complex"/>
    <property type="evidence" value="ECO:0007669"/>
    <property type="project" value="TreeGrafter"/>
</dbReference>
<comment type="similarity">
    <text evidence="2">Belongs to the COG2 family.</text>
</comment>
<keyword evidence="7" id="KW-0472">Membrane</keyword>